<dbReference type="EMBL" id="BNBE01000001">
    <property type="protein sequence ID" value="GHG00520.1"/>
    <property type="molecule type" value="Genomic_DNA"/>
</dbReference>
<dbReference type="InterPro" id="IPR011989">
    <property type="entry name" value="ARM-like"/>
</dbReference>
<comment type="caution">
    <text evidence="1">The sequence shown here is derived from an EMBL/GenBank/DDBJ whole genome shotgun (WGS) entry which is preliminary data.</text>
</comment>
<dbReference type="AlphaFoldDB" id="A0A919BLY5"/>
<reference evidence="1" key="1">
    <citation type="journal article" date="2014" name="Int. J. Syst. Evol. Microbiol.">
        <title>Complete genome sequence of Corynebacterium casei LMG S-19264T (=DSM 44701T), isolated from a smear-ripened cheese.</title>
        <authorList>
            <consortium name="US DOE Joint Genome Institute (JGI-PGF)"/>
            <person name="Walter F."/>
            <person name="Albersmeier A."/>
            <person name="Kalinowski J."/>
            <person name="Ruckert C."/>
        </authorList>
    </citation>
    <scope>NUCLEOTIDE SEQUENCE</scope>
    <source>
        <strain evidence="1">JCM 4122</strain>
    </source>
</reference>
<accession>A0A919BLY5</accession>
<gene>
    <name evidence="1" type="ORF">GCM10017667_34640</name>
</gene>
<reference evidence="1" key="2">
    <citation type="submission" date="2020-09" db="EMBL/GenBank/DDBJ databases">
        <authorList>
            <person name="Sun Q."/>
            <person name="Ohkuma M."/>
        </authorList>
    </citation>
    <scope>NUCLEOTIDE SEQUENCE</scope>
    <source>
        <strain evidence="1">JCM 4122</strain>
    </source>
</reference>
<evidence type="ECO:0000313" key="2">
    <source>
        <dbReference type="Proteomes" id="UP000632849"/>
    </source>
</evidence>
<protein>
    <recommendedName>
        <fullName evidence="3">HEAT repeat domain-containing protein</fullName>
    </recommendedName>
</protein>
<keyword evidence="2" id="KW-1185">Reference proteome</keyword>
<evidence type="ECO:0000313" key="1">
    <source>
        <dbReference type="EMBL" id="GHG00520.1"/>
    </source>
</evidence>
<name>A0A919BLY5_STRFL</name>
<dbReference type="Proteomes" id="UP000632849">
    <property type="component" value="Unassembled WGS sequence"/>
</dbReference>
<sequence length="755" mass="77962">MSDVPSRDAAGCFNQWEGHPRSLAAGCGEALSGADGTMPRMDLAHPLDGLDAVPWASSSHAYGSAEDVPDLLRALTGTDAAAASEALSELYGSVLHQGTVYAASAEAVPFLARIAAAGHRTADVLGLLGGMAESEDEYGVAPGGVRAAVVAQLELLLPLLANAESDVRRTVAWAVSHTRDGGTVLPALEIRWAEETEPAVRAEVLAGIARLDPQRGAAEAVSVLDPSQPAVVRLAALFACLDSGAPWSDSLHATMLSLLPADSSRSDFDLERGEPLAAVVEALLGRDHGPAREAAFALVDAALRDSRAEVRAEGAWAADRACMLSRSAPQQLVESLRAAAVDDKAVVDMASLLARLGRAAEPAADALAPLAGRNLDREDDHADRALAALVLVAPEQAAPLLAAGLGHRPRALDAATGLWDAESAAFPFDRELLEAVRSRLSQPAALSGNEPWQLTSLLAGWGAEAAAALPELCAAIPHIPDQATRALASVAADCAPADRDTAVTALRAAAQRDVLPAAKALYDLTGEPAPLLRCLEQELGRGGRDPRDAARTAAVLGSRGAALAPLLREALGDPGKDTTPALDTDTALAEALWRVTGDPEPVVAVLASVFDRAAQSQWARWSVVRAARATALLGPAGRPLTARLEEALSDPVQAPAVVLALVAVADPAALDHAALASAVLASAEWDADPAGACVALEALGGAALNGDHLRRLEVLADGDARVVRSGVENRIIRQDEAFRGRARALLATFRNAATS</sequence>
<evidence type="ECO:0008006" key="3">
    <source>
        <dbReference type="Google" id="ProtNLM"/>
    </source>
</evidence>
<dbReference type="Gene3D" id="1.25.10.10">
    <property type="entry name" value="Leucine-rich Repeat Variant"/>
    <property type="match status" value="1"/>
</dbReference>
<organism evidence="1 2">
    <name type="scientific">Streptomyces filamentosus</name>
    <name type="common">Streptomyces roseosporus</name>
    <dbReference type="NCBI Taxonomy" id="67294"/>
    <lineage>
        <taxon>Bacteria</taxon>
        <taxon>Bacillati</taxon>
        <taxon>Actinomycetota</taxon>
        <taxon>Actinomycetes</taxon>
        <taxon>Kitasatosporales</taxon>
        <taxon>Streptomycetaceae</taxon>
        <taxon>Streptomyces</taxon>
    </lineage>
</organism>
<proteinExistence type="predicted"/>